<feature type="region of interest" description="Disordered" evidence="4">
    <location>
        <begin position="761"/>
        <end position="782"/>
    </location>
</feature>
<keyword evidence="2" id="KW-0479">Metal-binding</keyword>
<comment type="subcellular location">
    <subcellularLocation>
        <location evidence="1">Nucleus</location>
    </subcellularLocation>
</comment>
<feature type="compositionally biased region" description="Polar residues" evidence="4">
    <location>
        <begin position="86"/>
        <end position="103"/>
    </location>
</feature>
<dbReference type="PROSITE" id="PS50048">
    <property type="entry name" value="ZN2_CY6_FUNGAL_2"/>
    <property type="match status" value="1"/>
</dbReference>
<dbReference type="GO" id="GO:0005634">
    <property type="term" value="C:nucleus"/>
    <property type="evidence" value="ECO:0007669"/>
    <property type="project" value="UniProtKB-SubCell"/>
</dbReference>
<dbReference type="EMBL" id="ML977172">
    <property type="protein sequence ID" value="KAF1983873.1"/>
    <property type="molecule type" value="Genomic_DNA"/>
</dbReference>
<protein>
    <recommendedName>
        <fullName evidence="5">Zn(2)-C6 fungal-type domain-containing protein</fullName>
    </recommendedName>
</protein>
<feature type="region of interest" description="Disordered" evidence="4">
    <location>
        <begin position="175"/>
        <end position="206"/>
    </location>
</feature>
<accession>A0A6G1GSE4</accession>
<feature type="compositionally biased region" description="Low complexity" evidence="4">
    <location>
        <begin position="680"/>
        <end position="691"/>
    </location>
</feature>
<feature type="compositionally biased region" description="Polar residues" evidence="4">
    <location>
        <begin position="113"/>
        <end position="128"/>
    </location>
</feature>
<feature type="domain" description="Zn(2)-C6 fungal-type" evidence="5">
    <location>
        <begin position="22"/>
        <end position="53"/>
    </location>
</feature>
<dbReference type="PANTHER" id="PTHR31001:SF49">
    <property type="entry name" value="ZN(II)2CYS6 TRANSCRIPTION FACTOR (EUROFUNG)"/>
    <property type="match status" value="1"/>
</dbReference>
<evidence type="ECO:0000259" key="5">
    <source>
        <dbReference type="PROSITE" id="PS50048"/>
    </source>
</evidence>
<dbReference type="GO" id="GO:0008270">
    <property type="term" value="F:zinc ion binding"/>
    <property type="evidence" value="ECO:0007669"/>
    <property type="project" value="InterPro"/>
</dbReference>
<dbReference type="SMART" id="SM00906">
    <property type="entry name" value="Fungal_trans"/>
    <property type="match status" value="1"/>
</dbReference>
<keyword evidence="3" id="KW-0539">Nucleus</keyword>
<evidence type="ECO:0000256" key="1">
    <source>
        <dbReference type="ARBA" id="ARBA00004123"/>
    </source>
</evidence>
<dbReference type="SUPFAM" id="SSF57701">
    <property type="entry name" value="Zn2/Cys6 DNA-binding domain"/>
    <property type="match status" value="1"/>
</dbReference>
<dbReference type="PANTHER" id="PTHR31001">
    <property type="entry name" value="UNCHARACTERIZED TRANSCRIPTIONAL REGULATORY PROTEIN"/>
    <property type="match status" value="1"/>
</dbReference>
<feature type="region of interest" description="Disordered" evidence="4">
    <location>
        <begin position="84"/>
        <end position="133"/>
    </location>
</feature>
<dbReference type="PROSITE" id="PS00463">
    <property type="entry name" value="ZN2_CY6_FUNGAL_1"/>
    <property type="match status" value="1"/>
</dbReference>
<dbReference type="CDD" id="cd00067">
    <property type="entry name" value="GAL4"/>
    <property type="match status" value="1"/>
</dbReference>
<dbReference type="Pfam" id="PF00172">
    <property type="entry name" value="Zn_clus"/>
    <property type="match status" value="1"/>
</dbReference>
<sequence>MPHPQTDSAQAAGRQRARAQLSCIFCRQGKLKCNRGHPCDQCIKRSRESSCNFVAPPSRKKPNQKMKDRIHHLESMVVDLMKNMPANGQNSTPSDTRHSSNAGEDQLWASGSFDKNSASPESNPSGSDATDDALEQGAGAFGRMSITNSNTTSYVGNTHWEAILSNIAEVKAELDNDSEHEDATPPGSAEDHSSPSNTDSGANVLLGVNSKTRTKEALLREMPEKRIVDMMIRSYFDSRNPALNLIHSPTFIEEYAQFWTNPMAVNTAWLALLLGIMSISCRFMQESDTKNIWGYKDMNLYAEYFRLQDLAASALISTDFTNGGPYVLEALMVYHTGVYYQGEKAQLKVWLALAVVIRIALRMGLHRDPVHSSDISVWQGEMRRRCWHLIYQLDTLMSFQMGLPGMIRHIASDTSPPHNLEDSDFSPQSTVLPPDRPWIEITPASYSIAKGRLAKIFAEAADASHAVKAPEYQSILDLETQLERAHDLIPPALRVRPLEQCLADSPDLIMIRFNLELLYQKTRAVLFRRFITSSDNGQRSQRAREVCLDAAMSTLHQLFVISEGCKPGGIMYQVRWYLSSLNMHDFLLASTVVCLILNEKSNSSEAVSDEDQIQATKMKEALERTLLIWQEPAHANPKTHKACKAIFVMLRKVGATRSESRTGADPKREFHFSPSGGPGTTPSSNSNTSSNWDSVSACLFPPSNDNPAQMFAQSQVQEPLPPLDPNCDFGAFENMFDMPMDTDWESWDKLVNQSEDVFGGALQQTWSPPPLDATQGGTAFLR</sequence>
<feature type="compositionally biased region" description="Basic and acidic residues" evidence="4">
    <location>
        <begin position="658"/>
        <end position="671"/>
    </location>
</feature>
<keyword evidence="7" id="KW-1185">Reference proteome</keyword>
<dbReference type="SMART" id="SM00066">
    <property type="entry name" value="GAL4"/>
    <property type="match status" value="1"/>
</dbReference>
<reference evidence="6" key="1">
    <citation type="journal article" date="2020" name="Stud. Mycol.">
        <title>101 Dothideomycetes genomes: a test case for predicting lifestyles and emergence of pathogens.</title>
        <authorList>
            <person name="Haridas S."/>
            <person name="Albert R."/>
            <person name="Binder M."/>
            <person name="Bloem J."/>
            <person name="Labutti K."/>
            <person name="Salamov A."/>
            <person name="Andreopoulos B."/>
            <person name="Baker S."/>
            <person name="Barry K."/>
            <person name="Bills G."/>
            <person name="Bluhm B."/>
            <person name="Cannon C."/>
            <person name="Castanera R."/>
            <person name="Culley D."/>
            <person name="Daum C."/>
            <person name="Ezra D."/>
            <person name="Gonzalez J."/>
            <person name="Henrissat B."/>
            <person name="Kuo A."/>
            <person name="Liang C."/>
            <person name="Lipzen A."/>
            <person name="Lutzoni F."/>
            <person name="Magnuson J."/>
            <person name="Mondo S."/>
            <person name="Nolan M."/>
            <person name="Ohm R."/>
            <person name="Pangilinan J."/>
            <person name="Park H.-J."/>
            <person name="Ramirez L."/>
            <person name="Alfaro M."/>
            <person name="Sun H."/>
            <person name="Tritt A."/>
            <person name="Yoshinaga Y."/>
            <person name="Zwiers L.-H."/>
            <person name="Turgeon B."/>
            <person name="Goodwin S."/>
            <person name="Spatafora J."/>
            <person name="Crous P."/>
            <person name="Grigoriev I."/>
        </authorList>
    </citation>
    <scope>NUCLEOTIDE SEQUENCE</scope>
    <source>
        <strain evidence="6">CBS 113979</strain>
    </source>
</reference>
<evidence type="ECO:0000256" key="4">
    <source>
        <dbReference type="SAM" id="MobiDB-lite"/>
    </source>
</evidence>
<name>A0A6G1GSE4_9PEZI</name>
<dbReference type="OrthoDB" id="9996127at2759"/>
<dbReference type="InterPro" id="IPR001138">
    <property type="entry name" value="Zn2Cys6_DnaBD"/>
</dbReference>
<dbReference type="GO" id="GO:0000981">
    <property type="term" value="F:DNA-binding transcription factor activity, RNA polymerase II-specific"/>
    <property type="evidence" value="ECO:0007669"/>
    <property type="project" value="InterPro"/>
</dbReference>
<feature type="region of interest" description="Disordered" evidence="4">
    <location>
        <begin position="658"/>
        <end position="692"/>
    </location>
</feature>
<dbReference type="InterPro" id="IPR050613">
    <property type="entry name" value="Sec_Metabolite_Reg"/>
</dbReference>
<dbReference type="InterPro" id="IPR007219">
    <property type="entry name" value="XnlR_reg_dom"/>
</dbReference>
<evidence type="ECO:0000256" key="3">
    <source>
        <dbReference type="ARBA" id="ARBA00023242"/>
    </source>
</evidence>
<dbReference type="AlphaFoldDB" id="A0A6G1GSE4"/>
<dbReference type="GO" id="GO:0003677">
    <property type="term" value="F:DNA binding"/>
    <property type="evidence" value="ECO:0007669"/>
    <property type="project" value="InterPro"/>
</dbReference>
<evidence type="ECO:0000313" key="6">
    <source>
        <dbReference type="EMBL" id="KAF1983873.1"/>
    </source>
</evidence>
<dbReference type="CDD" id="cd12148">
    <property type="entry name" value="fungal_TF_MHR"/>
    <property type="match status" value="1"/>
</dbReference>
<evidence type="ECO:0000256" key="2">
    <source>
        <dbReference type="ARBA" id="ARBA00022723"/>
    </source>
</evidence>
<organism evidence="6 7">
    <name type="scientific">Aulographum hederae CBS 113979</name>
    <dbReference type="NCBI Taxonomy" id="1176131"/>
    <lineage>
        <taxon>Eukaryota</taxon>
        <taxon>Fungi</taxon>
        <taxon>Dikarya</taxon>
        <taxon>Ascomycota</taxon>
        <taxon>Pezizomycotina</taxon>
        <taxon>Dothideomycetes</taxon>
        <taxon>Pleosporomycetidae</taxon>
        <taxon>Aulographales</taxon>
        <taxon>Aulographaceae</taxon>
    </lineage>
</organism>
<dbReference type="Proteomes" id="UP000800041">
    <property type="component" value="Unassembled WGS sequence"/>
</dbReference>
<evidence type="ECO:0000313" key="7">
    <source>
        <dbReference type="Proteomes" id="UP000800041"/>
    </source>
</evidence>
<dbReference type="Gene3D" id="4.10.240.10">
    <property type="entry name" value="Zn(2)-C6 fungal-type DNA-binding domain"/>
    <property type="match status" value="1"/>
</dbReference>
<dbReference type="Pfam" id="PF04082">
    <property type="entry name" value="Fungal_trans"/>
    <property type="match status" value="1"/>
</dbReference>
<dbReference type="GO" id="GO:0006351">
    <property type="term" value="P:DNA-templated transcription"/>
    <property type="evidence" value="ECO:0007669"/>
    <property type="project" value="InterPro"/>
</dbReference>
<proteinExistence type="predicted"/>
<gene>
    <name evidence="6" type="ORF">K402DRAFT_423465</name>
</gene>
<dbReference type="InterPro" id="IPR036864">
    <property type="entry name" value="Zn2-C6_fun-type_DNA-bd_sf"/>
</dbReference>